<keyword evidence="5 6" id="KW-0460">Magnesium</keyword>
<feature type="binding site" evidence="6">
    <location>
        <position position="268"/>
    </location>
    <ligand>
        <name>Mg(2+)</name>
        <dbReference type="ChEBI" id="CHEBI:18420"/>
    </ligand>
</feature>
<keyword evidence="2 6" id="KW-0479">Metal-binding</keyword>
<dbReference type="Gene3D" id="3.40.440.10">
    <property type="entry name" value="Adenylosuccinate Synthetase, subunit A, domain 1"/>
    <property type="match status" value="2"/>
</dbReference>
<feature type="binding site" evidence="6">
    <location>
        <position position="15"/>
    </location>
    <ligand>
        <name>Mg(2+)</name>
        <dbReference type="ChEBI" id="CHEBI:18420"/>
    </ligand>
</feature>
<dbReference type="SUPFAM" id="SSF52540">
    <property type="entry name" value="P-loop containing nucleoside triphosphate hydrolases"/>
    <property type="match status" value="1"/>
</dbReference>
<dbReference type="PANTHER" id="PTHR11846">
    <property type="entry name" value="ADENYLOSUCCINATE SYNTHETASE"/>
    <property type="match status" value="1"/>
</dbReference>
<comment type="function">
    <text evidence="6">Involved in the synthesis of the atypical nucleotide dZTP (2-amino-2'-deoxyadenosine-5'-triphosphate). Catalyzes the condensation of aspartate with deoxyguanylate into dSMP (N6-succino-2-amino-2'-deoxyadenylate), which undergoes defumarylation and phosphorylation respectively by host PurB and guanylate/nucleoside diphosphate kinases to give dZTP. dZTP is integrated into the viral genome instead of adenine by the viral DNA polymerase. This Z-base probably completely replaces adenosine and forms a triple bond to the opposite T-base. The resulting non-standard viral DNA is called Z-genome. The chemically modified DNA is probably harder for the host bacteria to digest with nucleases or restriction enzymes.</text>
</comment>
<dbReference type="PANTHER" id="PTHR11846:SF0">
    <property type="entry name" value="ADENYLOSUCCINATE SYNTHETASE"/>
    <property type="match status" value="1"/>
</dbReference>
<feature type="binding site" evidence="6">
    <location>
        <position position="44"/>
    </location>
    <ligand>
        <name>ATP</name>
        <dbReference type="ChEBI" id="CHEBI:30616"/>
    </ligand>
</feature>
<keyword evidence="4 6" id="KW-0658">Purine biosynthesis</keyword>
<comment type="catalytic activity">
    <reaction evidence="6">
        <text>dGMP + L-aspartate + ATP = (2S)-2-amino-2'-deoxyadenylo-succinate + ADP + phosphate + 2 H(+)</text>
        <dbReference type="Rhea" id="RHEA:67628"/>
        <dbReference type="ChEBI" id="CHEBI:15378"/>
        <dbReference type="ChEBI" id="CHEBI:29991"/>
        <dbReference type="ChEBI" id="CHEBI:30616"/>
        <dbReference type="ChEBI" id="CHEBI:43474"/>
        <dbReference type="ChEBI" id="CHEBI:57673"/>
        <dbReference type="ChEBI" id="CHEBI:172924"/>
        <dbReference type="ChEBI" id="CHEBI:456216"/>
        <dbReference type="EC" id="6.3.4.25"/>
    </reaction>
</comment>
<dbReference type="InterPro" id="IPR001114">
    <property type="entry name" value="Adenylosuccinate_synthetase"/>
</dbReference>
<accession>A0A6J7XHC9</accession>
<evidence type="ECO:0000256" key="4">
    <source>
        <dbReference type="ARBA" id="ARBA00022755"/>
    </source>
</evidence>
<evidence type="ECO:0000256" key="1">
    <source>
        <dbReference type="ARBA" id="ARBA00022598"/>
    </source>
</evidence>
<dbReference type="InterPro" id="IPR042109">
    <property type="entry name" value="Adenylosuccinate_synth_dom1"/>
</dbReference>
<sequence>MAHTIDMVMDFQYGSTGKGLIAGYLAKRGDYDTSVCSFAVNAGHTYIDESRGIHVMTQQIPTGALSSPTVRQVLIGPGSLIHAPTLLDEIKKYGHLLKDKKIMIHPSAAVIEEYHTEQEIEWGMANIGSTVHGVGAAAIERIKRNPVNSNIAGIRWVGTELERYVATPEQYRLALNRAENILIEGAQGFSLSMYHGQYPYTTSRDVTPWQIAADCGLPFRWASYIKVIGSMRCFPIRVNNRTGSSGPCYPDQEEISFNDLGVEPEFTTVTKLKRRIFTFSQQQAMEAAFHCGGYWNTRVFLNFANYTDGVGELRDIISKVESISEINGNPPDVEWIGFGPDDGDVDTIGEYNASAGA</sequence>
<feature type="binding site" evidence="6">
    <location>
        <position position="18"/>
    </location>
    <ligand>
        <name>ATP</name>
        <dbReference type="ChEBI" id="CHEBI:30616"/>
    </ligand>
</feature>
<evidence type="ECO:0000256" key="2">
    <source>
        <dbReference type="ARBA" id="ARBA00022723"/>
    </source>
</evidence>
<dbReference type="SMART" id="SM00788">
    <property type="entry name" value="Adenylsucc_synt"/>
    <property type="match status" value="1"/>
</dbReference>
<dbReference type="InterPro" id="IPR046383">
    <property type="entry name" value="Phage_PurZ"/>
</dbReference>
<comment type="similarity">
    <text evidence="6">Belongs to the Caudovirales PurZ family.</text>
</comment>
<feature type="binding site" evidence="6">
    <location>
        <position position="274"/>
    </location>
    <ligand>
        <name>L-aspartate</name>
        <dbReference type="ChEBI" id="CHEBI:29991"/>
    </ligand>
</feature>
<dbReference type="GO" id="GO:0046040">
    <property type="term" value="P:IMP metabolic process"/>
    <property type="evidence" value="ECO:0007669"/>
    <property type="project" value="TreeGrafter"/>
</dbReference>
<feature type="binding site" evidence="6">
    <location>
        <position position="41"/>
    </location>
    <ligand>
        <name>dGMP</name>
        <dbReference type="ChEBI" id="CHEBI:57673"/>
    </ligand>
</feature>
<dbReference type="GO" id="GO:0005524">
    <property type="term" value="F:ATP binding"/>
    <property type="evidence" value="ECO:0007669"/>
    <property type="project" value="UniProtKB-UniRule"/>
</dbReference>
<evidence type="ECO:0000313" key="7">
    <source>
        <dbReference type="EMBL" id="CAB5228615.1"/>
    </source>
</evidence>
<feature type="active site" description="Proton acceptor" evidence="6">
    <location>
        <position position="15"/>
    </location>
</feature>
<feature type="binding site" evidence="6">
    <location>
        <position position="187"/>
    </location>
    <ligand>
        <name>ATP</name>
        <dbReference type="ChEBI" id="CHEBI:30616"/>
    </ligand>
</feature>
<feature type="binding site" evidence="6">
    <location>
        <position position="339"/>
    </location>
    <ligand>
        <name>ATP</name>
        <dbReference type="ChEBI" id="CHEBI:30616"/>
    </ligand>
</feature>
<evidence type="ECO:0000256" key="3">
    <source>
        <dbReference type="ARBA" id="ARBA00022741"/>
    </source>
</evidence>
<dbReference type="GO" id="GO:0000287">
    <property type="term" value="F:magnesium ion binding"/>
    <property type="evidence" value="ECO:0007669"/>
    <property type="project" value="UniProtKB-UniRule"/>
</dbReference>
<feature type="binding site" evidence="6">
    <location>
        <position position="43"/>
    </location>
    <ligand>
        <name>ATP</name>
        <dbReference type="ChEBI" id="CHEBI:30616"/>
    </ligand>
</feature>
<dbReference type="NCBIfam" id="NF038379">
    <property type="entry name" value="amino_Aden_PurZ"/>
    <property type="match status" value="1"/>
</dbReference>
<reference evidence="7" key="1">
    <citation type="submission" date="2020-05" db="EMBL/GenBank/DDBJ databases">
        <authorList>
            <person name="Chiriac C."/>
            <person name="Salcher M."/>
            <person name="Ghai R."/>
            <person name="Kavagutti S V."/>
        </authorList>
    </citation>
    <scope>NUCLEOTIDE SEQUENCE</scope>
</reference>
<gene>
    <name evidence="6" type="primary">purZ</name>
    <name evidence="7" type="ORF">UFOVP1544_8</name>
</gene>
<feature type="binding site" evidence="6">
    <location>
        <position position="268"/>
    </location>
    <ligand>
        <name>L-aspartate</name>
        <dbReference type="ChEBI" id="CHEBI:29991"/>
    </ligand>
</feature>
<keyword evidence="6" id="KW-0067">ATP-binding</keyword>
<feature type="binding site" evidence="6">
    <location>
        <position position="269"/>
    </location>
    <ligand>
        <name>L-aspartate</name>
        <dbReference type="ChEBI" id="CHEBI:29991"/>
    </ligand>
</feature>
<proteinExistence type="inferred from homology"/>
<evidence type="ECO:0000256" key="5">
    <source>
        <dbReference type="ARBA" id="ARBA00022842"/>
    </source>
</evidence>
<dbReference type="EC" id="6.3.4.25" evidence="6"/>
<feature type="binding site" evidence="6">
    <location>
        <position position="305"/>
    </location>
    <ligand>
        <name>ATP</name>
        <dbReference type="ChEBI" id="CHEBI:30616"/>
    </ligand>
</feature>
<organism evidence="7">
    <name type="scientific">uncultured Caudovirales phage</name>
    <dbReference type="NCBI Taxonomy" id="2100421"/>
    <lineage>
        <taxon>Viruses</taxon>
        <taxon>Duplodnaviria</taxon>
        <taxon>Heunggongvirae</taxon>
        <taxon>Uroviricota</taxon>
        <taxon>Caudoviricetes</taxon>
        <taxon>Peduoviridae</taxon>
        <taxon>Maltschvirus</taxon>
        <taxon>Maltschvirus maltsch</taxon>
    </lineage>
</organism>
<dbReference type="GO" id="GO:0044208">
    <property type="term" value="P:'de novo' AMP biosynthetic process"/>
    <property type="evidence" value="ECO:0007669"/>
    <property type="project" value="TreeGrafter"/>
</dbReference>
<feature type="binding site" evidence="6">
    <location>
        <position position="16"/>
    </location>
    <ligand>
        <name>ATP</name>
        <dbReference type="ChEBI" id="CHEBI:30616"/>
    </ligand>
</feature>
<keyword evidence="1 6" id="KW-0436">Ligase</keyword>
<dbReference type="EMBL" id="LR798396">
    <property type="protein sequence ID" value="CAB5228615.1"/>
    <property type="molecule type" value="Genomic_DNA"/>
</dbReference>
<feature type="binding site" evidence="6">
    <location>
        <position position="45"/>
    </location>
    <ligand>
        <name>ATP</name>
        <dbReference type="ChEBI" id="CHEBI:30616"/>
    </ligand>
</feature>
<feature type="binding site" evidence="6">
    <location>
        <position position="19"/>
    </location>
    <ligand>
        <name>ATP</name>
        <dbReference type="ChEBI" id="CHEBI:30616"/>
    </ligand>
</feature>
<feature type="binding site" evidence="6">
    <location>
        <position position="15"/>
    </location>
    <ligand>
        <name>dGMP</name>
        <dbReference type="ChEBI" id="CHEBI:57673"/>
    </ligand>
</feature>
<keyword evidence="3 6" id="KW-0547">Nucleotide-binding</keyword>
<dbReference type="InterPro" id="IPR027417">
    <property type="entry name" value="P-loop_NTPase"/>
</dbReference>
<dbReference type="HAMAP" id="MF_04166">
    <property type="entry name" value="Phage_PURZ"/>
    <property type="match status" value="1"/>
</dbReference>
<dbReference type="Pfam" id="PF00709">
    <property type="entry name" value="Adenylsucc_synt"/>
    <property type="match status" value="2"/>
</dbReference>
<feature type="binding site" evidence="6">
    <location>
        <position position="202"/>
    </location>
    <ligand>
        <name>dGMP</name>
        <dbReference type="ChEBI" id="CHEBI:57673"/>
    </ligand>
</feature>
<feature type="binding site" evidence="6">
    <location>
        <position position="144"/>
    </location>
    <ligand>
        <name>dGMP</name>
        <dbReference type="ChEBI" id="CHEBI:57673"/>
    </ligand>
</feature>
<dbReference type="GO" id="GO:0004019">
    <property type="term" value="F:adenylosuccinate synthase activity"/>
    <property type="evidence" value="ECO:0007669"/>
    <property type="project" value="InterPro"/>
</dbReference>
<feature type="binding site" evidence="6">
    <location>
        <position position="15"/>
    </location>
    <ligand>
        <name>ATP</name>
        <dbReference type="ChEBI" id="CHEBI:30616"/>
    </ligand>
</feature>
<protein>
    <recommendedName>
        <fullName evidence="6">N6-succino-2-amino-2'-deoxyadenylate synthase</fullName>
        <ecNumber evidence="6">6.3.4.25</ecNumber>
    </recommendedName>
    <alternativeName>
        <fullName evidence="6">2-amino-2'-deoxyadenylo-succinate synthase</fullName>
    </alternativeName>
    <alternativeName>
        <fullName evidence="6">PurZ</fullName>
    </alternativeName>
</protein>
<feature type="binding site" evidence="6">
    <location>
        <position position="302"/>
    </location>
    <ligand>
        <name>ATP</name>
        <dbReference type="ChEBI" id="CHEBI:30616"/>
    </ligand>
</feature>
<comment type="cofactor">
    <cofactor evidence="6">
        <name>Mg(2+)</name>
        <dbReference type="ChEBI" id="CHEBI:18420"/>
    </cofactor>
</comment>
<feature type="binding site" evidence="6">
    <location>
        <position position="129"/>
    </location>
    <ligand>
        <name>dGMP</name>
        <dbReference type="ChEBI" id="CHEBI:57673"/>
    </ligand>
</feature>
<evidence type="ECO:0000256" key="6">
    <source>
        <dbReference type="HAMAP-Rule" id="MF_04166"/>
    </source>
</evidence>
<name>A0A6J7XHC9_9CAUD</name>
<comment type="pathway">
    <text evidence="6">Purine metabolism.</text>
</comment>
<feature type="binding site" evidence="6">
    <location>
        <position position="43"/>
    </location>
    <ligand>
        <name>Mg(2+)</name>
        <dbReference type="ChEBI" id="CHEBI:18420"/>
    </ligand>
</feature>
<feature type="binding site" evidence="6">
    <location>
        <position position="130"/>
    </location>
    <ligand>
        <name>dGMP</name>
        <dbReference type="ChEBI" id="CHEBI:57673"/>
    </ligand>
</feature>
<feature type="binding site" evidence="6">
    <location>
        <position position="17"/>
    </location>
    <ligand>
        <name>ATP</name>
        <dbReference type="ChEBI" id="CHEBI:30616"/>
    </ligand>
</feature>